<evidence type="ECO:0000313" key="2">
    <source>
        <dbReference type="Proteomes" id="UP000222310"/>
    </source>
</evidence>
<reference evidence="1 2" key="1">
    <citation type="submission" date="2015-02" db="EMBL/GenBank/DDBJ databases">
        <title>Nostoc linckia genome annotation.</title>
        <authorList>
            <person name="Zhou Z."/>
        </authorList>
    </citation>
    <scope>NUCLEOTIDE SEQUENCE [LARGE SCALE GENOMIC DNA]</scope>
    <source>
        <strain evidence="2">z8</strain>
    </source>
</reference>
<proteinExistence type="predicted"/>
<dbReference type="InterPro" id="IPR011256">
    <property type="entry name" value="Reg_factor_effector_dom_sf"/>
</dbReference>
<dbReference type="AlphaFoldDB" id="A0A9Q5Z5S3"/>
<protein>
    <recommendedName>
        <fullName evidence="3">Heme-binding protein</fullName>
    </recommendedName>
</protein>
<accession>A0A9Q5Z5S3</accession>
<gene>
    <name evidence="1" type="ORF">VF08_32990</name>
</gene>
<comment type="caution">
    <text evidence="1">The sequence shown here is derived from an EMBL/GenBank/DDBJ whole genome shotgun (WGS) entry which is preliminary data.</text>
</comment>
<dbReference type="SUPFAM" id="SSF55136">
    <property type="entry name" value="Probable bacterial effector-binding domain"/>
    <property type="match status" value="2"/>
</dbReference>
<dbReference type="Gene3D" id="3.20.80.10">
    <property type="entry name" value="Regulatory factor, effector binding domain"/>
    <property type="match status" value="2"/>
</dbReference>
<dbReference type="EMBL" id="LAHD01000155">
    <property type="protein sequence ID" value="PHJ94845.1"/>
    <property type="molecule type" value="Genomic_DNA"/>
</dbReference>
<dbReference type="Pfam" id="PF04832">
    <property type="entry name" value="SOUL"/>
    <property type="match status" value="2"/>
</dbReference>
<sequence>MLLIPLILVICESLMSQTEEPKYYVLQSYGDIEIRQYEPKIVAETVIQAERYRANKAGFSLLATYIFGENTSVTKIAMTAPVTQSQSSEKIAMTAPVIQQQAGENIATKAWVIQFVMPSQYTLTTLPKPKDSRITIKEVPSNKVAVIRFSGLTGDEQLKEKEAKLYAFLARQGMEAKGKPIYAFYDSPFILPAFRRNEIMLELK</sequence>
<name>A0A9Q5Z5S3_NOSLI</name>
<organism evidence="1 2">
    <name type="scientific">Nostoc linckia z8</name>
    <dbReference type="NCBI Taxonomy" id="1628746"/>
    <lineage>
        <taxon>Bacteria</taxon>
        <taxon>Bacillati</taxon>
        <taxon>Cyanobacteriota</taxon>
        <taxon>Cyanophyceae</taxon>
        <taxon>Nostocales</taxon>
        <taxon>Nostocaceae</taxon>
        <taxon>Nostoc</taxon>
    </lineage>
</organism>
<evidence type="ECO:0000313" key="1">
    <source>
        <dbReference type="EMBL" id="PHJ94845.1"/>
    </source>
</evidence>
<dbReference type="InterPro" id="IPR006917">
    <property type="entry name" value="SOUL_heme-bd"/>
</dbReference>
<evidence type="ECO:0008006" key="3">
    <source>
        <dbReference type="Google" id="ProtNLM"/>
    </source>
</evidence>
<dbReference type="PANTHER" id="PTHR11220:SF58">
    <property type="entry name" value="SOUL HEME-BINDING FAMILY PROTEIN"/>
    <property type="match status" value="1"/>
</dbReference>
<dbReference type="PANTHER" id="PTHR11220">
    <property type="entry name" value="HEME-BINDING PROTEIN-RELATED"/>
    <property type="match status" value="1"/>
</dbReference>
<dbReference type="Proteomes" id="UP000222310">
    <property type="component" value="Unassembled WGS sequence"/>
</dbReference>